<dbReference type="EMBL" id="AP014924">
    <property type="protein sequence ID" value="BAS27914.1"/>
    <property type="molecule type" value="Genomic_DNA"/>
</dbReference>
<dbReference type="GO" id="GO:0030313">
    <property type="term" value="C:cell envelope"/>
    <property type="evidence" value="ECO:0007669"/>
    <property type="project" value="UniProtKB-SubCell"/>
</dbReference>
<evidence type="ECO:0000313" key="6">
    <source>
        <dbReference type="Proteomes" id="UP000065807"/>
    </source>
</evidence>
<evidence type="ECO:0000256" key="2">
    <source>
        <dbReference type="ARBA" id="ARBA00008520"/>
    </source>
</evidence>
<dbReference type="PANTHER" id="PTHR43649">
    <property type="entry name" value="ARABINOSE-BINDING PROTEIN-RELATED"/>
    <property type="match status" value="1"/>
</dbReference>
<dbReference type="KEGG" id="lpil:LIP_2073"/>
<dbReference type="InterPro" id="IPR006059">
    <property type="entry name" value="SBP"/>
</dbReference>
<evidence type="ECO:0000313" key="5">
    <source>
        <dbReference type="EMBL" id="BAS27914.1"/>
    </source>
</evidence>
<reference evidence="6" key="1">
    <citation type="submission" date="2015-07" db="EMBL/GenBank/DDBJ databases">
        <title>Complete genome sequence and phylogenetic analysis of Limnochorda pilosa.</title>
        <authorList>
            <person name="Watanabe M."/>
            <person name="Kojima H."/>
            <person name="Fukui M."/>
        </authorList>
    </citation>
    <scope>NUCLEOTIDE SEQUENCE [LARGE SCALE GENOMIC DNA]</scope>
    <source>
        <strain evidence="6">HC45</strain>
    </source>
</reference>
<proteinExistence type="inferred from homology"/>
<dbReference type="AlphaFoldDB" id="A0A0K2SM54"/>
<evidence type="ECO:0000256" key="4">
    <source>
        <dbReference type="ARBA" id="ARBA00022729"/>
    </source>
</evidence>
<dbReference type="InterPro" id="IPR050490">
    <property type="entry name" value="Bact_solute-bd_prot1"/>
</dbReference>
<dbReference type="SUPFAM" id="SSF53850">
    <property type="entry name" value="Periplasmic binding protein-like II"/>
    <property type="match status" value="1"/>
</dbReference>
<dbReference type="Pfam" id="PF01547">
    <property type="entry name" value="SBP_bac_1"/>
    <property type="match status" value="1"/>
</dbReference>
<gene>
    <name evidence="5" type="ORF">LIP_2073</name>
</gene>
<dbReference type="Gene3D" id="3.40.190.10">
    <property type="entry name" value="Periplasmic binding protein-like II"/>
    <property type="match status" value="2"/>
</dbReference>
<dbReference type="Proteomes" id="UP000065807">
    <property type="component" value="Chromosome"/>
</dbReference>
<keyword evidence="4" id="KW-0732">Signal</keyword>
<dbReference type="STRING" id="1555112.LIP_2073"/>
<protein>
    <submittedName>
        <fullName evidence="5">ABC transporter substrate-binding protein</fullName>
    </submittedName>
</protein>
<evidence type="ECO:0000256" key="3">
    <source>
        <dbReference type="ARBA" id="ARBA00022448"/>
    </source>
</evidence>
<name>A0A0K2SM54_LIMPI</name>
<reference evidence="6" key="2">
    <citation type="journal article" date="2016" name="Int. J. Syst. Evol. Microbiol.">
        <title>Complete genome sequence and cell structure of Limnochorda pilosa, a Gram-negative spore-former within the phylum Firmicutes.</title>
        <authorList>
            <person name="Watanabe M."/>
            <person name="Kojima H."/>
            <person name="Fukui M."/>
        </authorList>
    </citation>
    <scope>NUCLEOTIDE SEQUENCE [LARGE SCALE GENOMIC DNA]</scope>
    <source>
        <strain evidence="6">HC45</strain>
    </source>
</reference>
<keyword evidence="6" id="KW-1185">Reference proteome</keyword>
<dbReference type="RefSeq" id="WP_158509626.1">
    <property type="nucleotide sequence ID" value="NZ_AP014924.1"/>
</dbReference>
<comment type="subcellular location">
    <subcellularLocation>
        <location evidence="1">Cell envelope</location>
    </subcellularLocation>
</comment>
<organism evidence="5 6">
    <name type="scientific">Limnochorda pilosa</name>
    <dbReference type="NCBI Taxonomy" id="1555112"/>
    <lineage>
        <taxon>Bacteria</taxon>
        <taxon>Bacillati</taxon>
        <taxon>Bacillota</taxon>
        <taxon>Limnochordia</taxon>
        <taxon>Limnochordales</taxon>
        <taxon>Limnochordaceae</taxon>
        <taxon>Limnochorda</taxon>
    </lineage>
</organism>
<dbReference type="OrthoDB" id="367242at2"/>
<keyword evidence="3" id="KW-0813">Transport</keyword>
<accession>A0A0K2SM54</accession>
<dbReference type="PANTHER" id="PTHR43649:SF31">
    <property type="entry name" value="SN-GLYCEROL-3-PHOSPHATE-BINDING PERIPLASMIC PROTEIN UGPB"/>
    <property type="match status" value="1"/>
</dbReference>
<evidence type="ECO:0000256" key="1">
    <source>
        <dbReference type="ARBA" id="ARBA00004196"/>
    </source>
</evidence>
<sequence>MTRSLRKVLGLSIVALVAVLVLQAGVAAQTLEFYSMWNKGEPQEKVLSQIFEDFKAETGVTVRPTWAGREILTKARPRLLMGNPPDVLEQSFSELWAALLARDELVLPLNDLLEGPGPEGDGRFADLFAPDFLNLYARNGKYYFVPYEYITSGFFYNKTLFAKYGLEVPTTWSELLDVAKTLKENGEAAFVQDNDDLYNAYWYYWAVERTLGPGALYRAATDRTGATWDEPGYLEAAKMVETVSAAGEDYFLKGYQGSVWPAGQVSWGQGNGAMILVGSWIVNEVAPSASPDWDPGFFAFPPVRPDGPNTMEAYLIGWAIPKKAKNQELAKQLIRFALQEKYQEMIAEVAQNVPARSGVGYPKEIAGIQPYVENADGFHVEYDFTQARIPQWFSTLFGPLGTRLLHGDLTAEAFIGEIKAKTIEYWKAQ</sequence>
<comment type="similarity">
    <text evidence="2">Belongs to the bacterial solute-binding protein 1 family.</text>
</comment>